<evidence type="ECO:0000313" key="5">
    <source>
        <dbReference type="EMBL" id="TYT23591.1"/>
    </source>
</evidence>
<keyword evidence="1" id="KW-0328">Glycosyltransferase</keyword>
<evidence type="ECO:0000256" key="3">
    <source>
        <dbReference type="SAM" id="MobiDB-lite"/>
    </source>
</evidence>
<feature type="compositionally biased region" description="Low complexity" evidence="3">
    <location>
        <begin position="50"/>
        <end position="66"/>
    </location>
</feature>
<dbReference type="GO" id="GO:0016757">
    <property type="term" value="F:glycosyltransferase activity"/>
    <property type="evidence" value="ECO:0007669"/>
    <property type="project" value="UniProtKB-KW"/>
</dbReference>
<keyword evidence="6" id="KW-1185">Reference proteome</keyword>
<proteinExistence type="predicted"/>
<keyword evidence="2 5" id="KW-0808">Transferase</keyword>
<dbReference type="Pfam" id="PF13692">
    <property type="entry name" value="Glyco_trans_1_4"/>
    <property type="match status" value="1"/>
</dbReference>
<feature type="region of interest" description="Disordered" evidence="3">
    <location>
        <begin position="42"/>
        <end position="67"/>
    </location>
</feature>
<protein>
    <submittedName>
        <fullName evidence="5">Glycosyltransferase family 4 protein</fullName>
    </submittedName>
</protein>
<accession>A0A5D4XI67</accession>
<evidence type="ECO:0000313" key="6">
    <source>
        <dbReference type="Proteomes" id="UP000324973"/>
    </source>
</evidence>
<dbReference type="SUPFAM" id="SSF53756">
    <property type="entry name" value="UDP-Glycosyltransferase/glycogen phosphorylase"/>
    <property type="match status" value="1"/>
</dbReference>
<dbReference type="Pfam" id="PF13439">
    <property type="entry name" value="Glyco_transf_4"/>
    <property type="match status" value="1"/>
</dbReference>
<comment type="caution">
    <text evidence="5">The sequence shown here is derived from an EMBL/GenBank/DDBJ whole genome shotgun (WGS) entry which is preliminary data.</text>
</comment>
<dbReference type="InterPro" id="IPR028098">
    <property type="entry name" value="Glyco_trans_4-like_N"/>
</dbReference>
<dbReference type="RefSeq" id="WP_149104287.1">
    <property type="nucleotide sequence ID" value="NZ_VTFT01000002.1"/>
</dbReference>
<reference evidence="5 6" key="1">
    <citation type="submission" date="2019-08" db="EMBL/GenBank/DDBJ databases">
        <title>Luteimonas viscosus sp. nov., isolated from soil of a sunflower field.</title>
        <authorList>
            <person name="Jianli Z."/>
            <person name="Ying Z."/>
        </authorList>
    </citation>
    <scope>NUCLEOTIDE SEQUENCE [LARGE SCALE GENOMIC DNA]</scope>
    <source>
        <strain evidence="5 6">XBU10</strain>
    </source>
</reference>
<evidence type="ECO:0000256" key="2">
    <source>
        <dbReference type="ARBA" id="ARBA00022679"/>
    </source>
</evidence>
<organism evidence="5 6">
    <name type="scientific">Luteimonas viscosa</name>
    <dbReference type="NCBI Taxonomy" id="1132694"/>
    <lineage>
        <taxon>Bacteria</taxon>
        <taxon>Pseudomonadati</taxon>
        <taxon>Pseudomonadota</taxon>
        <taxon>Gammaproteobacteria</taxon>
        <taxon>Lysobacterales</taxon>
        <taxon>Lysobacteraceae</taxon>
        <taxon>Luteimonas</taxon>
    </lineage>
</organism>
<dbReference type="CDD" id="cd03801">
    <property type="entry name" value="GT4_PimA-like"/>
    <property type="match status" value="1"/>
</dbReference>
<feature type="domain" description="Glycosyltransferase subfamily 4-like N-terminal" evidence="4">
    <location>
        <begin position="17"/>
        <end position="200"/>
    </location>
</feature>
<dbReference type="PANTHER" id="PTHR12526:SF510">
    <property type="entry name" value="D-INOSITOL 3-PHOSPHATE GLYCOSYLTRANSFERASE"/>
    <property type="match status" value="1"/>
</dbReference>
<evidence type="ECO:0000259" key="4">
    <source>
        <dbReference type="Pfam" id="PF13439"/>
    </source>
</evidence>
<dbReference type="Proteomes" id="UP000324973">
    <property type="component" value="Unassembled WGS sequence"/>
</dbReference>
<gene>
    <name evidence="5" type="ORF">FZO89_15195</name>
</gene>
<dbReference type="Gene3D" id="3.40.50.2000">
    <property type="entry name" value="Glycogen Phosphorylase B"/>
    <property type="match status" value="2"/>
</dbReference>
<name>A0A5D4XI67_9GAMM</name>
<dbReference type="OrthoDB" id="9764577at2"/>
<dbReference type="PANTHER" id="PTHR12526">
    <property type="entry name" value="GLYCOSYLTRANSFERASE"/>
    <property type="match status" value="1"/>
</dbReference>
<sequence>MKVLYHHRTQGRRVEGVHIRGVANALRELGCEVRVISFPGADPEAEPAMASGPATTTESTAPAAPAGDEKGRLATLVSRLPGVLFEFAEIGYNLVTWWRIRAEIARNRPDFIYERYSLFLFMTVWLARRRGIPIILEINDSAVVQRLRPLWLKPLARRIEAWCLTQATGIVFISTYFRELLASHYGQLPPSVVSPNAVDARFDPQRYDRDALRRRHGLEGRVVCGHMGVFARWHGVPGFVETIIDRLQEAPALTLLVVGDGADLPAVRREVQARGLEDRIRLPGRVPHHQIPEWVACMDYAFLPDSNEYGSPMKLFELMAMGVAVVAPDYEPVAEVIESGATGWLFPRKDLEACVDQVIALCDRAEERQRVGAAARAYIERERRWRNNAEQLLSLLPRESRA</sequence>
<evidence type="ECO:0000256" key="1">
    <source>
        <dbReference type="ARBA" id="ARBA00022676"/>
    </source>
</evidence>
<dbReference type="AlphaFoldDB" id="A0A5D4XI67"/>
<dbReference type="EMBL" id="VTFT01000002">
    <property type="protein sequence ID" value="TYT23591.1"/>
    <property type="molecule type" value="Genomic_DNA"/>
</dbReference>